<feature type="domain" description="HTH araC/xylS-type" evidence="1">
    <location>
        <begin position="220"/>
        <end position="317"/>
    </location>
</feature>
<accession>S5XN86</accession>
<dbReference type="GO" id="GO:0043565">
    <property type="term" value="F:sequence-specific DNA binding"/>
    <property type="evidence" value="ECO:0007669"/>
    <property type="project" value="InterPro"/>
</dbReference>
<dbReference type="InterPro" id="IPR018060">
    <property type="entry name" value="HTH_AraC"/>
</dbReference>
<dbReference type="InterPro" id="IPR029062">
    <property type="entry name" value="Class_I_gatase-like"/>
</dbReference>
<dbReference type="KEGG" id="pami:JCM7686_1668"/>
<evidence type="ECO:0000259" key="1">
    <source>
        <dbReference type="PROSITE" id="PS01124"/>
    </source>
</evidence>
<dbReference type="PATRIC" id="fig|1367847.3.peg.1650"/>
<protein>
    <submittedName>
        <fullName evidence="2">Transcriptional regulator, AraC family</fullName>
    </submittedName>
</protein>
<reference evidence="2 3" key="1">
    <citation type="journal article" date="2014" name="BMC Genomics">
        <title>Architecture and functions of a multipartite genome of the methylotrophic bacterium Paracoccus aminophilus JCM 7686, containing primary and secondary chromids.</title>
        <authorList>
            <person name="Dziewit L."/>
            <person name="Czarnecki J."/>
            <person name="Wibberg D."/>
            <person name="Radlinska M."/>
            <person name="Mrozek P."/>
            <person name="Szymczak M."/>
            <person name="Schluter A."/>
            <person name="Puhler A."/>
            <person name="Bartosik D."/>
        </authorList>
    </citation>
    <scope>NUCLEOTIDE SEQUENCE [LARGE SCALE GENOMIC DNA]</scope>
    <source>
        <strain evidence="2">JCM 7686</strain>
    </source>
</reference>
<dbReference type="HOGENOM" id="CLU_000445_59_0_5"/>
<evidence type="ECO:0000313" key="2">
    <source>
        <dbReference type="EMBL" id="AGT08769.1"/>
    </source>
</evidence>
<dbReference type="EMBL" id="CP006650">
    <property type="protein sequence ID" value="AGT08769.1"/>
    <property type="molecule type" value="Genomic_DNA"/>
</dbReference>
<dbReference type="SUPFAM" id="SSF52317">
    <property type="entry name" value="Class I glutamine amidotransferase-like"/>
    <property type="match status" value="1"/>
</dbReference>
<dbReference type="PANTHER" id="PTHR43130:SF11">
    <property type="entry name" value="TRANSCRIPTIONAL REGULATORY PROTEIN"/>
    <property type="match status" value="1"/>
</dbReference>
<dbReference type="AlphaFoldDB" id="S5XN86"/>
<keyword evidence="3" id="KW-1185">Reference proteome</keyword>
<dbReference type="OrthoDB" id="186587at2"/>
<sequence>MKLTLLVLDQVFDTGLTAMLDILSMANDLDDEQGPHPRFEVSLAGHGAPVRTGLGFAIETQPYDAMAPADWVIVPALAAKQPEPLTAALLREDLGPAKSFIQASRDGGAKIAAACTGTFIVAETGLLDGAEATTTWSLSPFFRQRYPKVKLDETRLVRYSNQIATAGAMLGHVDLALWLVRQNSPDLAARVARFMLIDTRSSQADYIIPDFLAHADPLIERFDRWCHAHLAEGFNLQAAADALHVHSRTLQRRTEAVLGKSPLAFFQDLRIEQARRLILQGVPLEVIAEEVGYADATALRNLLRRKLGYGVTAIRAGQAGLQ</sequence>
<dbReference type="PANTHER" id="PTHR43130">
    <property type="entry name" value="ARAC-FAMILY TRANSCRIPTIONAL REGULATOR"/>
    <property type="match status" value="1"/>
</dbReference>
<dbReference type="Gene3D" id="3.40.50.880">
    <property type="match status" value="1"/>
</dbReference>
<name>S5XN86_PARAH</name>
<organism evidence="2 3">
    <name type="scientific">Paracoccus aminophilus JCM 7686</name>
    <dbReference type="NCBI Taxonomy" id="1367847"/>
    <lineage>
        <taxon>Bacteria</taxon>
        <taxon>Pseudomonadati</taxon>
        <taxon>Pseudomonadota</taxon>
        <taxon>Alphaproteobacteria</taxon>
        <taxon>Rhodobacterales</taxon>
        <taxon>Paracoccaceae</taxon>
        <taxon>Paracoccus</taxon>
    </lineage>
</organism>
<gene>
    <name evidence="2" type="ORF">JCM7686_1668</name>
</gene>
<dbReference type="GO" id="GO:0003700">
    <property type="term" value="F:DNA-binding transcription factor activity"/>
    <property type="evidence" value="ECO:0007669"/>
    <property type="project" value="InterPro"/>
</dbReference>
<dbReference type="Proteomes" id="UP000015480">
    <property type="component" value="Chromosome"/>
</dbReference>
<dbReference type="InterPro" id="IPR052158">
    <property type="entry name" value="INH-QAR"/>
</dbReference>
<dbReference type="SMART" id="SM00342">
    <property type="entry name" value="HTH_ARAC"/>
    <property type="match status" value="1"/>
</dbReference>
<dbReference type="Pfam" id="PF12833">
    <property type="entry name" value="HTH_18"/>
    <property type="match status" value="1"/>
</dbReference>
<dbReference type="RefSeq" id="WP_020950407.1">
    <property type="nucleotide sequence ID" value="NC_022041.1"/>
</dbReference>
<dbReference type="STRING" id="1367847.JCM7686_1668"/>
<dbReference type="eggNOG" id="COG4977">
    <property type="taxonomic scope" value="Bacteria"/>
</dbReference>
<evidence type="ECO:0000313" key="3">
    <source>
        <dbReference type="Proteomes" id="UP000015480"/>
    </source>
</evidence>
<dbReference type="Gene3D" id="1.10.10.60">
    <property type="entry name" value="Homeodomain-like"/>
    <property type="match status" value="1"/>
</dbReference>
<dbReference type="PROSITE" id="PS01124">
    <property type="entry name" value="HTH_ARAC_FAMILY_2"/>
    <property type="match status" value="1"/>
</dbReference>
<proteinExistence type="predicted"/>